<comment type="similarity">
    <text evidence="2">Belongs to the polycystin family.</text>
</comment>
<feature type="transmembrane region" description="Helical" evidence="11">
    <location>
        <begin position="275"/>
        <end position="295"/>
    </location>
</feature>
<feature type="transmembrane region" description="Helical" evidence="11">
    <location>
        <begin position="1122"/>
        <end position="1145"/>
    </location>
</feature>
<evidence type="ECO:0000259" key="12">
    <source>
        <dbReference type="PROSITE" id="PS50017"/>
    </source>
</evidence>
<feature type="transmembrane region" description="Helical" evidence="11">
    <location>
        <begin position="518"/>
        <end position="539"/>
    </location>
</feature>
<feature type="transmembrane region" description="Helical" evidence="11">
    <location>
        <begin position="650"/>
        <end position="681"/>
    </location>
</feature>
<feature type="domain" description="PLAT" evidence="13">
    <location>
        <begin position="359"/>
        <end position="476"/>
    </location>
</feature>
<dbReference type="InterPro" id="IPR003915">
    <property type="entry name" value="PKD_2"/>
</dbReference>
<accession>A0A0L8HQF0</accession>
<keyword evidence="5 11" id="KW-1133">Transmembrane helix</keyword>
<dbReference type="InterPro" id="IPR001024">
    <property type="entry name" value="PLAT/LH2_dom"/>
</dbReference>
<evidence type="ECO:0000256" key="10">
    <source>
        <dbReference type="SAM" id="MobiDB-lite"/>
    </source>
</evidence>
<dbReference type="SMART" id="SM00308">
    <property type="entry name" value="LH2"/>
    <property type="match status" value="1"/>
</dbReference>
<dbReference type="InterPro" id="IPR046791">
    <property type="entry name" value="Polycystin_dom"/>
</dbReference>
<dbReference type="InterPro" id="IPR036392">
    <property type="entry name" value="PLAT/LH2_dom_sf"/>
</dbReference>
<dbReference type="GO" id="GO:0005262">
    <property type="term" value="F:calcium channel activity"/>
    <property type="evidence" value="ECO:0007669"/>
    <property type="project" value="TreeGrafter"/>
</dbReference>
<evidence type="ECO:0000313" key="14">
    <source>
        <dbReference type="EMBL" id="KOF91399.1"/>
    </source>
</evidence>
<evidence type="ECO:0000256" key="4">
    <source>
        <dbReference type="ARBA" id="ARBA00022729"/>
    </source>
</evidence>
<feature type="transmembrane region" description="Helical" evidence="11">
    <location>
        <begin position="998"/>
        <end position="1021"/>
    </location>
</feature>
<feature type="transmembrane region" description="Helical" evidence="11">
    <location>
        <begin position="1033"/>
        <end position="1052"/>
    </location>
</feature>
<dbReference type="EMBL" id="KQ417544">
    <property type="protein sequence ID" value="KOF91399.1"/>
    <property type="molecule type" value="Genomic_DNA"/>
</dbReference>
<dbReference type="CDD" id="cd01670">
    <property type="entry name" value="Death"/>
    <property type="match status" value="1"/>
</dbReference>
<dbReference type="Pfam" id="PF08016">
    <property type="entry name" value="PKD_channel"/>
    <property type="match status" value="1"/>
</dbReference>
<feature type="disulfide bond" evidence="8">
    <location>
        <begin position="848"/>
        <end position="857"/>
    </location>
</feature>
<sequence>MLKTSTKIMESKEPGSEFNITLGGMEIVSKKTKENDFDAFNLKTESGSLNIMKEIRETHPESIVTFVGYKDDVKFHGMKKDTLLSSSVFISMQTNDGEALKIDDDDVKYKLTLNCKQVESQKQISLKPDEASGKYLLKVKLNRIGLTFVEISEVNSVEIWGKINEIPTKNNYHFYYSSLNGQQEPIKVIDLEGIDVKQNEEKLHITVTDQAEGSELCLVMSTRQTTDGNIQKRSTPSNLQLKILDFTPQIYDESRKNKKPNDDIKIRSMEDNYNLVLESNLFGTFTSVIGIITPGTLNFDEIFFNLDEKVSENPFVLVVLLVIFIIYCVLAIFIRHLDKHDRRHWEYVPLVDNAAKDEYLYLLRVYTGIQSPRFFTATPYFLLKGKTGKTDIRILKDGVRKNFRSGTMSNFILQTNVHLGPLQSLKIWHDSEGKSPNWFLTNIEIKDVTTNNWYYFECNNWLAFDKGDGLIIRKLKPTTGQLFDLFEATKTRIYRSLFDDHLYFSIVKRPRASKFTRVQRLSSVTAILYLSLVSSAMFFKPDEKPSGRVIRIGSLAISSKEIFVGIIGSIIMIVPTSMIIFLFKTRKSRGQQPRGDEEKKASIKERLKGFQFPWWTVYIAYLIVFASIGASAFITFTYSMKWGKELSLRWLLSVFVNVSGSILFVQPLKVVFTAMLLSFIFKSPSTEEDKYETDLCSDRFNDLSQFPVVPKESLKICPMPNLASEDWQKKKEILQLDYKLFNMFQSLFFRCLYIVLLLILIANESVNKCFQQNNSIENIFHIKKFSQKGGIELMWDWIEKYAVPGIFPLTDSNGKELKLYDQYFLPDKTNRRLGGIRLRQIRMVKVPCHMSRIIKMCIPNYSAEHEDTKDYLPGWKIGAKQKEEDKYITAAFKYTSEEKAGYSFIHYGIQGSYKSAGYIIDINERHKKAKSLFEKLRLNTWIDERTRVVTIDISTYNANSGLFTSTKIVIERLSCGRMEPSILSLSFKFHPFVDPLDYLVLLIIIIVGILCLITLAGVVIAIKKRRMQALREYHTLINMATVISILVIQIGFGLRIDALLQIQDKLVKNPDAYVSGNLMASRVMVYFAGLCACVVVFAIKLLQPLALNYHLFLMKASIMLSLPSIASFSVVLFFLMTAFAIGIHITFNNVSIYFIDLKSTYLALFRIFLAMGKFKETFGLDNIMSNMVFFIYTLLVSIILLNVCISIINDTFSFVKSRINSLGFEYCFDFKLNEHFWYRMTTLFYKKKISSEEKYLPVRMNSQITKKVFQKFDLLVCESISDFEEISWMLLKKYINCYLDMHLRKPDFESVQTKLHGASDAMKLFQPVFTDLCQIGNQLEVKKICNGGTSWTLWYYWKYKDPVLKVCCKCHNEVPEILCYDVTDKKYQMLPQMQQSQFVGPVVWICQPTTCNVDQSTLEITSFCHETLHQYHCCELIESSDGINWSNYDDDDDMIDCNEVMSPHLEEHSYEDEKLIRQLPCYIALTKRMRAETWLFHGTKLVSSLEPNLSIMIPLEASLSQKIVLRLKLNPYQPIPQLFLTFNIDLQQPITVHFSTTSNTTFPDLQLYSKNRSSQWTEEAIQISQNQGISFKIKPPSKCETVYMLKPSHILWDWQKQLQCIKDPVNKDFLLQVSTAIGNKWQLLAQELNVSGLVMKRIKTTASDKAPHVACFNMLIAWHNSLPVTSDKVKPLTSALSVLGYKQLAEQLNTTAEEYSHKCQTALSDCEKKKFFDFLCRSKALAIRWQELATYLGISEETQENIDKRVDLSLREKCFSVLECWQKYDQELLQKSLTKLSHQFLACRVPAFKQKTEATPRPQPPPRPTKVTFDIP</sequence>
<evidence type="ECO:0008006" key="15">
    <source>
        <dbReference type="Google" id="ProtNLM"/>
    </source>
</evidence>
<dbReference type="SUPFAM" id="SSF47986">
    <property type="entry name" value="DEATH domain"/>
    <property type="match status" value="1"/>
</dbReference>
<evidence type="ECO:0000256" key="5">
    <source>
        <dbReference type="ARBA" id="ARBA00022989"/>
    </source>
</evidence>
<dbReference type="GO" id="GO:0007165">
    <property type="term" value="P:signal transduction"/>
    <property type="evidence" value="ECO:0007669"/>
    <property type="project" value="InterPro"/>
</dbReference>
<keyword evidence="7" id="KW-0325">Glycoprotein</keyword>
<feature type="domain" description="Death" evidence="12">
    <location>
        <begin position="1626"/>
        <end position="1712"/>
    </location>
</feature>
<evidence type="ECO:0000256" key="11">
    <source>
        <dbReference type="SAM" id="Phobius"/>
    </source>
</evidence>
<dbReference type="Gene3D" id="2.60.60.20">
    <property type="entry name" value="PLAT/LH2 domain"/>
    <property type="match status" value="1"/>
</dbReference>
<dbReference type="InterPro" id="IPR000488">
    <property type="entry name" value="Death_dom"/>
</dbReference>
<comment type="caution">
    <text evidence="9">Lacks conserved residue(s) required for the propagation of feature annotation.</text>
</comment>
<keyword evidence="6 11" id="KW-0472">Membrane</keyword>
<evidence type="ECO:0000256" key="9">
    <source>
        <dbReference type="PROSITE-ProRule" id="PRU00152"/>
    </source>
</evidence>
<proteinExistence type="inferred from homology"/>
<dbReference type="PROSITE" id="PS50017">
    <property type="entry name" value="DEATH_DOMAIN"/>
    <property type="match status" value="2"/>
</dbReference>
<dbReference type="InterPro" id="IPR051223">
    <property type="entry name" value="Polycystin"/>
</dbReference>
<feature type="transmembrane region" description="Helical" evidence="11">
    <location>
        <begin position="612"/>
        <end position="638"/>
    </location>
</feature>
<evidence type="ECO:0000256" key="2">
    <source>
        <dbReference type="ARBA" id="ARBA00007200"/>
    </source>
</evidence>
<evidence type="ECO:0000256" key="1">
    <source>
        <dbReference type="ARBA" id="ARBA00004141"/>
    </source>
</evidence>
<dbReference type="GO" id="GO:0016020">
    <property type="term" value="C:membrane"/>
    <property type="evidence" value="ECO:0007669"/>
    <property type="project" value="UniProtKB-SubCell"/>
</dbReference>
<dbReference type="STRING" id="37653.A0A0L8HQF0"/>
<evidence type="ECO:0000256" key="6">
    <source>
        <dbReference type="ARBA" id="ARBA00023136"/>
    </source>
</evidence>
<keyword evidence="3 11" id="KW-0812">Transmembrane</keyword>
<keyword evidence="4" id="KW-0732">Signal</keyword>
<dbReference type="PROSITE" id="PS50095">
    <property type="entry name" value="PLAT"/>
    <property type="match status" value="1"/>
</dbReference>
<dbReference type="PANTHER" id="PTHR10877:SF194">
    <property type="entry name" value="LOCATION OF VULVA DEFECTIVE 1"/>
    <property type="match status" value="1"/>
</dbReference>
<dbReference type="Pfam" id="PF20519">
    <property type="entry name" value="Polycystin_dom"/>
    <property type="match status" value="1"/>
</dbReference>
<dbReference type="OrthoDB" id="6119411at2759"/>
<evidence type="ECO:0000259" key="13">
    <source>
        <dbReference type="PROSITE" id="PS50095"/>
    </source>
</evidence>
<feature type="transmembrane region" description="Helical" evidence="11">
    <location>
        <begin position="1083"/>
        <end position="1102"/>
    </location>
</feature>
<dbReference type="SUPFAM" id="SSF49723">
    <property type="entry name" value="Lipase/lipooxygenase domain (PLAT/LH2 domain)"/>
    <property type="match status" value="1"/>
</dbReference>
<dbReference type="PRINTS" id="PR01433">
    <property type="entry name" value="POLYCYSTIN2"/>
</dbReference>
<name>A0A0L8HQF0_OCTBM</name>
<feature type="transmembrane region" description="Helical" evidence="11">
    <location>
        <begin position="562"/>
        <end position="583"/>
    </location>
</feature>
<dbReference type="Pfam" id="PF01477">
    <property type="entry name" value="PLAT"/>
    <property type="match status" value="1"/>
</dbReference>
<dbReference type="GO" id="GO:0005509">
    <property type="term" value="F:calcium ion binding"/>
    <property type="evidence" value="ECO:0007669"/>
    <property type="project" value="InterPro"/>
</dbReference>
<protein>
    <recommendedName>
        <fullName evidence="15">Death domain-containing protein</fullName>
    </recommendedName>
</protein>
<dbReference type="Gene3D" id="1.10.533.10">
    <property type="entry name" value="Death Domain, Fas"/>
    <property type="match status" value="2"/>
</dbReference>
<gene>
    <name evidence="14" type="ORF">OCBIM_22008970mg</name>
</gene>
<evidence type="ECO:0000256" key="7">
    <source>
        <dbReference type="ARBA" id="ARBA00023180"/>
    </source>
</evidence>
<dbReference type="GO" id="GO:0050982">
    <property type="term" value="P:detection of mechanical stimulus"/>
    <property type="evidence" value="ECO:0007669"/>
    <property type="project" value="TreeGrafter"/>
</dbReference>
<dbReference type="InterPro" id="IPR013122">
    <property type="entry name" value="PKD1_2_channel"/>
</dbReference>
<evidence type="ECO:0000256" key="3">
    <source>
        <dbReference type="ARBA" id="ARBA00022692"/>
    </source>
</evidence>
<dbReference type="PANTHER" id="PTHR10877">
    <property type="entry name" value="POLYCYSTIN FAMILY MEMBER"/>
    <property type="match status" value="1"/>
</dbReference>
<feature type="region of interest" description="Disordered" evidence="10">
    <location>
        <begin position="1811"/>
        <end position="1832"/>
    </location>
</feature>
<feature type="transmembrane region" description="Helical" evidence="11">
    <location>
        <begin position="315"/>
        <end position="334"/>
    </location>
</feature>
<feature type="transmembrane region" description="Helical" evidence="11">
    <location>
        <begin position="1189"/>
        <end position="1208"/>
    </location>
</feature>
<feature type="domain" description="Death" evidence="12">
    <location>
        <begin position="1744"/>
        <end position="1793"/>
    </location>
</feature>
<feature type="transmembrane region" description="Helical" evidence="11">
    <location>
        <begin position="740"/>
        <end position="762"/>
    </location>
</feature>
<reference evidence="14" key="1">
    <citation type="submission" date="2015-07" db="EMBL/GenBank/DDBJ databases">
        <title>MeaNS - Measles Nucleotide Surveillance Program.</title>
        <authorList>
            <person name="Tran T."/>
            <person name="Druce J."/>
        </authorList>
    </citation>
    <scope>NUCLEOTIDE SEQUENCE</scope>
    <source>
        <strain evidence="14">UCB-OBI-ISO-001</strain>
        <tissue evidence="14">Gonad</tissue>
    </source>
</reference>
<comment type="subcellular location">
    <subcellularLocation>
        <location evidence="1">Membrane</location>
        <topology evidence="1">Multi-pass membrane protein</topology>
    </subcellularLocation>
</comment>
<organism evidence="14">
    <name type="scientific">Octopus bimaculoides</name>
    <name type="common">California two-spotted octopus</name>
    <dbReference type="NCBI Taxonomy" id="37653"/>
    <lineage>
        <taxon>Eukaryota</taxon>
        <taxon>Metazoa</taxon>
        <taxon>Spiralia</taxon>
        <taxon>Lophotrochozoa</taxon>
        <taxon>Mollusca</taxon>
        <taxon>Cephalopoda</taxon>
        <taxon>Coleoidea</taxon>
        <taxon>Octopodiformes</taxon>
        <taxon>Octopoda</taxon>
        <taxon>Incirrata</taxon>
        <taxon>Octopodidae</taxon>
        <taxon>Octopus</taxon>
    </lineage>
</organism>
<feature type="transmembrane region" description="Helical" evidence="11">
    <location>
        <begin position="1151"/>
        <end position="1169"/>
    </location>
</feature>
<dbReference type="InterPro" id="IPR011029">
    <property type="entry name" value="DEATH-like_dom_sf"/>
</dbReference>
<evidence type="ECO:0000256" key="8">
    <source>
        <dbReference type="PIRSR" id="PIRSR603915-2"/>
    </source>
</evidence>